<dbReference type="PROSITE" id="PS50105">
    <property type="entry name" value="SAM_DOMAIN"/>
    <property type="match status" value="1"/>
</dbReference>
<dbReference type="Gene3D" id="1.10.150.50">
    <property type="entry name" value="Transcription Factor, Ets-1"/>
    <property type="match status" value="2"/>
</dbReference>
<comment type="subcellular location">
    <subcellularLocation>
        <location evidence="1">Membrane</location>
        <topology evidence="1">Multi-pass membrane protein</topology>
    </subcellularLocation>
</comment>
<evidence type="ECO:0000256" key="6">
    <source>
        <dbReference type="ARBA" id="ARBA00023136"/>
    </source>
</evidence>
<evidence type="ECO:0000256" key="1">
    <source>
        <dbReference type="ARBA" id="ARBA00004141"/>
    </source>
</evidence>
<feature type="transmembrane region" description="Helical" evidence="7">
    <location>
        <begin position="459"/>
        <end position="477"/>
    </location>
</feature>
<dbReference type="EC" id="2.4.1.16" evidence="2"/>
<evidence type="ECO:0000256" key="4">
    <source>
        <dbReference type="ARBA" id="ARBA00022692"/>
    </source>
</evidence>
<dbReference type="GO" id="GO:0016020">
    <property type="term" value="C:membrane"/>
    <property type="evidence" value="ECO:0007669"/>
    <property type="project" value="UniProtKB-SubCell"/>
</dbReference>
<dbReference type="InterPro" id="IPR004835">
    <property type="entry name" value="Chitin_synth"/>
</dbReference>
<dbReference type="GO" id="GO:0004100">
    <property type="term" value="F:chitin synthase activity"/>
    <property type="evidence" value="ECO:0007669"/>
    <property type="project" value="UniProtKB-EC"/>
</dbReference>
<name>A0AAV7JAP8_9METZ</name>
<dbReference type="SMART" id="SM00454">
    <property type="entry name" value="SAM"/>
    <property type="match status" value="2"/>
</dbReference>
<feature type="transmembrane region" description="Helical" evidence="7">
    <location>
        <begin position="818"/>
        <end position="851"/>
    </location>
</feature>
<feature type="transmembrane region" description="Helical" evidence="7">
    <location>
        <begin position="858"/>
        <end position="879"/>
    </location>
</feature>
<feature type="transmembrane region" description="Helical" evidence="7">
    <location>
        <begin position="970"/>
        <end position="990"/>
    </location>
</feature>
<evidence type="ECO:0000313" key="9">
    <source>
        <dbReference type="EMBL" id="KAI6645780.1"/>
    </source>
</evidence>
<gene>
    <name evidence="9" type="ORF">LOD99_13043</name>
</gene>
<keyword evidence="3" id="KW-0808">Transferase</keyword>
<evidence type="ECO:0000256" key="3">
    <source>
        <dbReference type="ARBA" id="ARBA00022676"/>
    </source>
</evidence>
<reference evidence="9 10" key="1">
    <citation type="journal article" date="2023" name="BMC Biol.">
        <title>The compact genome of the sponge Oopsacas minuta (Hexactinellida) is lacking key metazoan core genes.</title>
        <authorList>
            <person name="Santini S."/>
            <person name="Schenkelaars Q."/>
            <person name="Jourda C."/>
            <person name="Duchesne M."/>
            <person name="Belahbib H."/>
            <person name="Rocher C."/>
            <person name="Selva M."/>
            <person name="Riesgo A."/>
            <person name="Vervoort M."/>
            <person name="Leys S.P."/>
            <person name="Kodjabachian L."/>
            <person name="Le Bivic A."/>
            <person name="Borchiellini C."/>
            <person name="Claverie J.M."/>
            <person name="Renard E."/>
        </authorList>
    </citation>
    <scope>NUCLEOTIDE SEQUENCE [LARGE SCALE GENOMIC DNA]</scope>
    <source>
        <strain evidence="9">SPO-2</strain>
    </source>
</reference>
<feature type="transmembrane region" description="Helical" evidence="7">
    <location>
        <begin position="50"/>
        <end position="71"/>
    </location>
</feature>
<evidence type="ECO:0000256" key="7">
    <source>
        <dbReference type="SAM" id="Phobius"/>
    </source>
</evidence>
<dbReference type="EMBL" id="JAKMXF010000365">
    <property type="protein sequence ID" value="KAI6645780.1"/>
    <property type="molecule type" value="Genomic_DNA"/>
</dbReference>
<feature type="transmembrane region" description="Helical" evidence="7">
    <location>
        <begin position="159"/>
        <end position="176"/>
    </location>
</feature>
<dbReference type="InterPro" id="IPR013761">
    <property type="entry name" value="SAM/pointed_sf"/>
</dbReference>
<dbReference type="Proteomes" id="UP001165289">
    <property type="component" value="Unassembled WGS sequence"/>
</dbReference>
<dbReference type="Pfam" id="PF03142">
    <property type="entry name" value="Chitin_synth_2"/>
    <property type="match status" value="1"/>
</dbReference>
<feature type="transmembrane region" description="Helical" evidence="7">
    <location>
        <begin position="231"/>
        <end position="251"/>
    </location>
</feature>
<feature type="transmembrane region" description="Helical" evidence="7">
    <location>
        <begin position="1325"/>
        <end position="1347"/>
    </location>
</feature>
<dbReference type="PANTHER" id="PTHR22914">
    <property type="entry name" value="CHITIN SYNTHASE"/>
    <property type="match status" value="1"/>
</dbReference>
<feature type="transmembrane region" description="Helical" evidence="7">
    <location>
        <begin position="91"/>
        <end position="111"/>
    </location>
</feature>
<evidence type="ECO:0000259" key="8">
    <source>
        <dbReference type="PROSITE" id="PS50105"/>
    </source>
</evidence>
<feature type="transmembrane region" description="Helical" evidence="7">
    <location>
        <begin position="342"/>
        <end position="364"/>
    </location>
</feature>
<keyword evidence="4 7" id="KW-0812">Transmembrane</keyword>
<sequence>MAEETKSITNERLTEIRKLPKLPEPKDNELDNIDRDQPELQKRVYTVLKWLVGWSLFVCMLASLILNQMTLAKTISLLNIAEKENHKMKGFVMLMFIILVPNLFNAVRCYLVGTFSKTATSYPWPNRNSLIIGVSVSILEILCIVEILFFSGPHLEPDIFLLLLAGTFSTTILLQLRYICKQDVKDNMGIRAVKSCMLIVSFIVHTMAILGILAVLIAACVKGVTGSGNEAVKISSHVLLIASLFILSVLWSPNIQNLTIQPNLKFKTLKDALFLEFVETKGAERGMQANARWKGGMIYSCVKFFTFLFIAPVAFFLLNIKETSISNFCTDTYCAFDLKTDLSFVLAVNILLALLVYAMGYMACSIRSQQIGFFIPLILSTPLTVFLINLMQSWETWPNITHTMLSNYTNSFNTVNMVTYRSVMNVTIILLGIALLATPLTYTYTFFKNSKVVMATDDLLFHLPSYNPIFLAEYFLLNRRVERTMLSKIDGPFAKPKDYDNAYIFICSTMYHESEKEMRNLLLSIKSVADAAASGFLKQKFESHIFFDGANQGNDLNLYAMRLISLLEECFDVGLEDGRKRYTPYGIQLAWVVSEQLRFVIHCKNGKKVKNKKRWSQVMYMYYTLFYRIPRDNHVGDQEDNYERTFILTTDADIVFTPESVKSLIEMLSRDRTVGAVCARTHPLGSGPIVWYQIFDYAVGHWFQKVAENILGSVLCCPGCFSLFRASALKDVVQIYAGNVSLAKDFLTKDMGEDRWLCTLLVQHGWRLEYCAVSENFTFCPDHFEEFYKQRRRWIPSTLANLFELVSSGSRIVKKNNFISYLFVFYQILNIISTILSPGSVIIVLVGGLAVALQINQYIILVVQLGIAGAFMLTCLYTSQKTQLNTAKILTGVYAFMMAAVVIGLFGQGAVSVKESIDQYYSNKNITDYEEKYLEGTLTSFTTIYLVFLSIMYTIAAILHPFEAYQVLNFVWYLICLPSGYLLLIVYSFCNLTDRSWGTREATVGSDTKPLSHYFKLMRDYVILLCTKCCMKPQKEEVKPIKAVQEKPEIPIEPVTKMEEEVKEKGYHYRREVDNPCLVSVMPGKKNHLSVEQFLDKFGLSEYANNFYEHGYENLALTTKLNKSDLNIMGITKRGHVLKILKALKEIYVFEAEIPAHIPTGIYEWLKMLCVPIKYGEVLTQEGYGFKCDIENLIGMEEQELINMGITKRGHLQRFKVGLKKLEYPTADELLLRHGHEYLGKLDDMPQGDFEDEDIFWYKLRDEILKVDTSVFQAKQEAKLKSNLEELRNNYLLVLIVANSIWLLGFFLLDSVQFSVLRIEGKVNLIGMIFVLIYGAIYFIQFICLLLHRVYTLMHFVADAQYFPRKRVQVKRRDPRFKNHTGSDLNKTDRTESVMSDDQNLFLQRHSKMVEFSSADRTPLLSPLTERGTSTNFGSIPIEQSTVLETSFMPGAYHVIK</sequence>
<feature type="transmembrane region" description="Helical" evidence="7">
    <location>
        <begin position="933"/>
        <end position="958"/>
    </location>
</feature>
<dbReference type="InterPro" id="IPR029044">
    <property type="entry name" value="Nucleotide-diphossugar_trans"/>
</dbReference>
<accession>A0AAV7JAP8</accession>
<feature type="transmembrane region" description="Helical" evidence="7">
    <location>
        <begin position="297"/>
        <end position="318"/>
    </location>
</feature>
<organism evidence="9 10">
    <name type="scientific">Oopsacas minuta</name>
    <dbReference type="NCBI Taxonomy" id="111878"/>
    <lineage>
        <taxon>Eukaryota</taxon>
        <taxon>Metazoa</taxon>
        <taxon>Porifera</taxon>
        <taxon>Hexactinellida</taxon>
        <taxon>Hexasterophora</taxon>
        <taxon>Lyssacinosida</taxon>
        <taxon>Leucopsacidae</taxon>
        <taxon>Oopsacas</taxon>
    </lineage>
</organism>
<dbReference type="SUPFAM" id="SSF53448">
    <property type="entry name" value="Nucleotide-diphospho-sugar transferases"/>
    <property type="match status" value="1"/>
</dbReference>
<keyword evidence="10" id="KW-1185">Reference proteome</keyword>
<protein>
    <recommendedName>
        <fullName evidence="2">chitin synthase</fullName>
        <ecNumber evidence="2">2.4.1.16</ecNumber>
    </recommendedName>
</protein>
<dbReference type="PANTHER" id="PTHR22914:SF41">
    <property type="entry name" value="CHITIN SYNTHASE 7"/>
    <property type="match status" value="1"/>
</dbReference>
<dbReference type="GO" id="GO:0006031">
    <property type="term" value="P:chitin biosynthetic process"/>
    <property type="evidence" value="ECO:0007669"/>
    <property type="project" value="TreeGrafter"/>
</dbReference>
<feature type="transmembrane region" description="Helical" evidence="7">
    <location>
        <begin position="131"/>
        <end position="153"/>
    </location>
</feature>
<feature type="transmembrane region" description="Helical" evidence="7">
    <location>
        <begin position="197"/>
        <end position="219"/>
    </location>
</feature>
<feature type="transmembrane region" description="Helical" evidence="7">
    <location>
        <begin position="371"/>
        <end position="391"/>
    </location>
</feature>
<evidence type="ECO:0000256" key="5">
    <source>
        <dbReference type="ARBA" id="ARBA00022989"/>
    </source>
</evidence>
<feature type="transmembrane region" description="Helical" evidence="7">
    <location>
        <begin position="891"/>
        <end position="913"/>
    </location>
</feature>
<feature type="domain" description="SAM" evidence="8">
    <location>
        <begin position="1086"/>
        <end position="1150"/>
    </location>
</feature>
<dbReference type="Pfam" id="PF00536">
    <property type="entry name" value="SAM_1"/>
    <property type="match status" value="1"/>
</dbReference>
<feature type="transmembrane region" description="Helical" evidence="7">
    <location>
        <begin position="1291"/>
        <end position="1309"/>
    </location>
</feature>
<dbReference type="GO" id="GO:0071944">
    <property type="term" value="C:cell periphery"/>
    <property type="evidence" value="ECO:0007669"/>
    <property type="project" value="TreeGrafter"/>
</dbReference>
<keyword evidence="5 7" id="KW-1133">Transmembrane helix</keyword>
<evidence type="ECO:0000313" key="10">
    <source>
        <dbReference type="Proteomes" id="UP001165289"/>
    </source>
</evidence>
<keyword evidence="6 7" id="KW-0472">Membrane</keyword>
<dbReference type="InterPro" id="IPR001660">
    <property type="entry name" value="SAM"/>
</dbReference>
<feature type="transmembrane region" description="Helical" evidence="7">
    <location>
        <begin position="426"/>
        <end position="447"/>
    </location>
</feature>
<keyword evidence="3" id="KW-0328">Glycosyltransferase</keyword>
<evidence type="ECO:0000256" key="2">
    <source>
        <dbReference type="ARBA" id="ARBA00012543"/>
    </source>
</evidence>
<dbReference type="SUPFAM" id="SSF47769">
    <property type="entry name" value="SAM/Pointed domain"/>
    <property type="match status" value="1"/>
</dbReference>
<comment type="caution">
    <text evidence="9">The sequence shown here is derived from an EMBL/GenBank/DDBJ whole genome shotgun (WGS) entry which is preliminary data.</text>
</comment>
<proteinExistence type="predicted"/>
<dbReference type="Gene3D" id="3.90.550.10">
    <property type="entry name" value="Spore Coat Polysaccharide Biosynthesis Protein SpsA, Chain A"/>
    <property type="match status" value="1"/>
</dbReference>